<keyword evidence="2" id="KW-1185">Reference proteome</keyword>
<organism evidence="1 2">
    <name type="scientific">Aristaeella lactis</name>
    <dbReference type="NCBI Taxonomy" id="3046383"/>
    <lineage>
        <taxon>Bacteria</taxon>
        <taxon>Bacillati</taxon>
        <taxon>Bacillota</taxon>
        <taxon>Clostridia</taxon>
        <taxon>Eubacteriales</taxon>
        <taxon>Aristaeellaceae</taxon>
        <taxon>Aristaeella</taxon>
    </lineage>
</organism>
<proteinExistence type="predicted"/>
<reference evidence="1" key="1">
    <citation type="submission" date="2017-04" db="EMBL/GenBank/DDBJ databases">
        <authorList>
            <person name="Varghese N."/>
            <person name="Submissions S."/>
        </authorList>
    </citation>
    <scope>NUCLEOTIDE SEQUENCE</scope>
    <source>
        <strain evidence="1">WTE2008</strain>
    </source>
</reference>
<evidence type="ECO:0000313" key="1">
    <source>
        <dbReference type="EMBL" id="SMC59582.1"/>
    </source>
</evidence>
<evidence type="ECO:0000313" key="2">
    <source>
        <dbReference type="Proteomes" id="UP000192328"/>
    </source>
</evidence>
<sequence length="494" mass="51994">MIRVVSVENMRKSDARTIEGGIPGRELMLRAGRGVFNSAEWKPPVAILCGSGNNAGDGYVIALLLHKARIPCELILLSEKFSEDGAYYFAQCREAGIPVRQWESGMDLSSYGTIADCLFGTGFRGEVRGPAREAIEAVNNSSATVIAVDINSGLNGDCGLADLCVHSDLTVSIGDFKTGHFLNMAKDVMRQKVNIDIGIEPVDRTFSLVEETDLAELFGPRKNYSNKGTYGYTALIGGSKRYSGAIRLAGLANAAMRSGAGVVKLAVPDVLFPIVAPAVLESTVSPLKDDGDGIVFSEKETTELISNVRTAAFGMGIGTGKGAADMLEYLLDHFTGRLIVDADGLTLLSRMDKNRIRNAACTLILTPHVKEFSRLTGLSVNEILNSPVAAAEAYAKEQKVILLLKGPATIITDGETTYITDTGCAGMATAGSGDVLSGILAAVLGYAPDPLLGTAAAAWVNGKAGELAQEKYGAVGMVASDTIACVADVIKSIK</sequence>
<protein>
    <submittedName>
        <fullName evidence="1">NAD(P)H-hydrate epimerase</fullName>
    </submittedName>
</protein>
<dbReference type="EMBL" id="FWXZ01000002">
    <property type="protein sequence ID" value="SMC59582.1"/>
    <property type="molecule type" value="Genomic_DNA"/>
</dbReference>
<gene>
    <name evidence="1" type="ORF">SAMN06297397_1636</name>
</gene>
<accession>A0AC61PL95</accession>
<dbReference type="Proteomes" id="UP000192328">
    <property type="component" value="Unassembled WGS sequence"/>
</dbReference>
<name>A0AC61PL95_9FIRM</name>
<comment type="caution">
    <text evidence="1">The sequence shown here is derived from an EMBL/GenBank/DDBJ whole genome shotgun (WGS) entry which is preliminary data.</text>
</comment>